<protein>
    <recommendedName>
        <fullName evidence="4">Flagellar hook-associated protein 1</fullName>
    </recommendedName>
</protein>
<feature type="domain" description="Flagellar basal-body/hook protein C-terminal" evidence="7">
    <location>
        <begin position="445"/>
        <end position="482"/>
    </location>
</feature>
<dbReference type="GO" id="GO:0005576">
    <property type="term" value="C:extracellular region"/>
    <property type="evidence" value="ECO:0007669"/>
    <property type="project" value="UniProtKB-SubCell"/>
</dbReference>
<keyword evidence="6" id="KW-0975">Bacterial flagellum</keyword>
<keyword evidence="9" id="KW-0966">Cell projection</keyword>
<feature type="domain" description="Flagellar hook-associated protein FlgK helical" evidence="8">
    <location>
        <begin position="94"/>
        <end position="310"/>
    </location>
</feature>
<comment type="similarity">
    <text evidence="3">Belongs to the flagella basal body rod proteins family.</text>
</comment>
<keyword evidence="5" id="KW-0964">Secreted</keyword>
<dbReference type="AlphaFoldDB" id="A0A1M5UPF1"/>
<dbReference type="Pfam" id="PF06429">
    <property type="entry name" value="Flg_bbr_C"/>
    <property type="match status" value="1"/>
</dbReference>
<name>A0A1M5UPF1_9RHOB</name>
<dbReference type="PANTHER" id="PTHR30033">
    <property type="entry name" value="FLAGELLAR HOOK-ASSOCIATED PROTEIN 1"/>
    <property type="match status" value="1"/>
</dbReference>
<dbReference type="SUPFAM" id="SSF64518">
    <property type="entry name" value="Phase 1 flagellin"/>
    <property type="match status" value="1"/>
</dbReference>
<dbReference type="STRING" id="996342.SAMN05443551_2738"/>
<dbReference type="OrthoDB" id="7181295at2"/>
<dbReference type="RefSeq" id="WP_072778231.1">
    <property type="nucleotide sequence ID" value="NZ_FQXC01000003.1"/>
</dbReference>
<keyword evidence="10" id="KW-1185">Reference proteome</keyword>
<evidence type="ECO:0000256" key="6">
    <source>
        <dbReference type="ARBA" id="ARBA00023143"/>
    </source>
</evidence>
<dbReference type="GO" id="GO:0044780">
    <property type="term" value="P:bacterial-type flagellum assembly"/>
    <property type="evidence" value="ECO:0007669"/>
    <property type="project" value="InterPro"/>
</dbReference>
<dbReference type="NCBIfam" id="TIGR02492">
    <property type="entry name" value="flgK_ends"/>
    <property type="match status" value="1"/>
</dbReference>
<keyword evidence="9" id="KW-0282">Flagellum</keyword>
<organism evidence="9 10">
    <name type="scientific">Marivita hallyeonensis</name>
    <dbReference type="NCBI Taxonomy" id="996342"/>
    <lineage>
        <taxon>Bacteria</taxon>
        <taxon>Pseudomonadati</taxon>
        <taxon>Pseudomonadota</taxon>
        <taxon>Alphaproteobacteria</taxon>
        <taxon>Rhodobacterales</taxon>
        <taxon>Roseobacteraceae</taxon>
        <taxon>Marivita</taxon>
    </lineage>
</organism>
<dbReference type="GO" id="GO:0009424">
    <property type="term" value="C:bacterial-type flagellum hook"/>
    <property type="evidence" value="ECO:0007669"/>
    <property type="project" value="InterPro"/>
</dbReference>
<evidence type="ECO:0000256" key="3">
    <source>
        <dbReference type="ARBA" id="ARBA00009677"/>
    </source>
</evidence>
<evidence type="ECO:0000259" key="8">
    <source>
        <dbReference type="Pfam" id="PF22638"/>
    </source>
</evidence>
<keyword evidence="9" id="KW-0969">Cilium</keyword>
<gene>
    <name evidence="9" type="ORF">SAMN05443551_2738</name>
</gene>
<dbReference type="InterPro" id="IPR053927">
    <property type="entry name" value="FlgK_helical"/>
</dbReference>
<accession>A0A1M5UPF1</accession>
<comment type="subcellular location">
    <subcellularLocation>
        <location evidence="1">Bacterial flagellum</location>
    </subcellularLocation>
    <subcellularLocation>
        <location evidence="2">Secreted</location>
    </subcellularLocation>
</comment>
<reference evidence="9 10" key="1">
    <citation type="submission" date="2016-11" db="EMBL/GenBank/DDBJ databases">
        <authorList>
            <person name="Jaros S."/>
            <person name="Januszkiewicz K."/>
            <person name="Wedrychowicz H."/>
        </authorList>
    </citation>
    <scope>NUCLEOTIDE SEQUENCE [LARGE SCALE GENOMIC DNA]</scope>
    <source>
        <strain evidence="9 10">DSM 29431</strain>
    </source>
</reference>
<evidence type="ECO:0000256" key="1">
    <source>
        <dbReference type="ARBA" id="ARBA00004365"/>
    </source>
</evidence>
<evidence type="ECO:0000256" key="4">
    <source>
        <dbReference type="ARBA" id="ARBA00016244"/>
    </source>
</evidence>
<evidence type="ECO:0000256" key="5">
    <source>
        <dbReference type="ARBA" id="ARBA00022525"/>
    </source>
</evidence>
<dbReference type="InterPro" id="IPR002371">
    <property type="entry name" value="FlgK"/>
</dbReference>
<evidence type="ECO:0000313" key="10">
    <source>
        <dbReference type="Proteomes" id="UP000184221"/>
    </source>
</evidence>
<evidence type="ECO:0000256" key="2">
    <source>
        <dbReference type="ARBA" id="ARBA00004613"/>
    </source>
</evidence>
<evidence type="ECO:0000313" key="9">
    <source>
        <dbReference type="EMBL" id="SHH64855.1"/>
    </source>
</evidence>
<evidence type="ECO:0000259" key="7">
    <source>
        <dbReference type="Pfam" id="PF06429"/>
    </source>
</evidence>
<dbReference type="InterPro" id="IPR010930">
    <property type="entry name" value="Flg_bb/hook_C_dom"/>
</dbReference>
<dbReference type="PANTHER" id="PTHR30033:SF1">
    <property type="entry name" value="FLAGELLAR HOOK-ASSOCIATED PROTEIN 1"/>
    <property type="match status" value="1"/>
</dbReference>
<proteinExistence type="inferred from homology"/>
<dbReference type="Pfam" id="PF22638">
    <property type="entry name" value="FlgK_D1"/>
    <property type="match status" value="1"/>
</dbReference>
<dbReference type="GO" id="GO:0005198">
    <property type="term" value="F:structural molecule activity"/>
    <property type="evidence" value="ECO:0007669"/>
    <property type="project" value="InterPro"/>
</dbReference>
<sequence>MSLSGALSNAMSGLTANARATIVVSSNIANALNETYGRREVVVATDGTSSWGGVRIASIDRHSDPVLSHQARNAMASASAASIHAGFATKAEALIGSVDTPSSIAARLTDFEAALLSASSDPSSGTRLRTVGQKADALASSFRSASAGIQNLREQAEREIEAAVSDINASLLRLEELNDHIVGARHLGLDTLNQQDERDAVLDKLAAFFPLHVIARESGAVSIFTGQGRTLLDGKAVQLEFDRKPSVEPHMTMGNGLLSGIRIGDDWIDPGNGGMLSGGALAAHFETRDMDAVRLQVQLDGIARDVVERFGPGGPDTTLSMGDSGVFTDAGNAFVAADEVGLAGRLELNSVLDGTSPEIWRWRHGINALTPTDAGASDLLRALSQQLTNQALPNSAALEPSPKSFVDHIHGLSADLASQRVWATDASAFATDRLNGFENLQASDGVNTDEELQRLIELEKSYAANARVIRVVDDMLSELLKM</sequence>
<dbReference type="EMBL" id="FQXC01000003">
    <property type="protein sequence ID" value="SHH64855.1"/>
    <property type="molecule type" value="Genomic_DNA"/>
</dbReference>
<dbReference type="Proteomes" id="UP000184221">
    <property type="component" value="Unassembled WGS sequence"/>
</dbReference>